<gene>
    <name evidence="9" type="ORF">CJ030_MR4G021329</name>
</gene>
<dbReference type="OrthoDB" id="1924787at2759"/>
<feature type="compositionally biased region" description="Basic residues" evidence="6">
    <location>
        <begin position="120"/>
        <end position="133"/>
    </location>
</feature>
<dbReference type="PANTHER" id="PTHR11062:SF59">
    <property type="entry name" value="EXOSTOSIN FAMILY PROTEIN"/>
    <property type="match status" value="1"/>
</dbReference>
<dbReference type="GO" id="GO:0000139">
    <property type="term" value="C:Golgi membrane"/>
    <property type="evidence" value="ECO:0007669"/>
    <property type="project" value="UniProtKB-SubCell"/>
</dbReference>
<comment type="subcellular location">
    <subcellularLocation>
        <location evidence="1">Golgi apparatus membrane</location>
        <topology evidence="1">Single-pass type II membrane protein</topology>
    </subcellularLocation>
</comment>
<evidence type="ECO:0000256" key="4">
    <source>
        <dbReference type="ARBA" id="ARBA00022968"/>
    </source>
</evidence>
<keyword evidence="7" id="KW-1133">Transmembrane helix</keyword>
<protein>
    <recommendedName>
        <fullName evidence="8">Exostosin GT47 domain-containing protein</fullName>
    </recommendedName>
</protein>
<reference evidence="9 10" key="1">
    <citation type="journal article" date="2019" name="Plant Biotechnol. J.">
        <title>The red bayberry genome and genetic basis of sex determination.</title>
        <authorList>
            <person name="Jia H.M."/>
            <person name="Jia H.J."/>
            <person name="Cai Q.L."/>
            <person name="Wang Y."/>
            <person name="Zhao H.B."/>
            <person name="Yang W.F."/>
            <person name="Wang G.Y."/>
            <person name="Li Y.H."/>
            <person name="Zhan D.L."/>
            <person name="Shen Y.T."/>
            <person name="Niu Q.F."/>
            <person name="Chang L."/>
            <person name="Qiu J."/>
            <person name="Zhao L."/>
            <person name="Xie H.B."/>
            <person name="Fu W.Y."/>
            <person name="Jin J."/>
            <person name="Li X.W."/>
            <person name="Jiao Y."/>
            <person name="Zhou C.C."/>
            <person name="Tu T."/>
            <person name="Chai C.Y."/>
            <person name="Gao J.L."/>
            <person name="Fan L.J."/>
            <person name="van de Weg E."/>
            <person name="Wang J.Y."/>
            <person name="Gao Z.S."/>
        </authorList>
    </citation>
    <scope>NUCLEOTIDE SEQUENCE [LARGE SCALE GENOMIC DNA]</scope>
    <source>
        <tissue evidence="9">Leaves</tissue>
    </source>
</reference>
<keyword evidence="3" id="KW-0328">Glycosyltransferase</keyword>
<keyword evidence="3" id="KW-0808">Transferase</keyword>
<accession>A0A6A1VVK6</accession>
<dbReference type="GO" id="GO:0016757">
    <property type="term" value="F:glycosyltransferase activity"/>
    <property type="evidence" value="ECO:0007669"/>
    <property type="project" value="UniProtKB-KW"/>
</dbReference>
<feature type="transmembrane region" description="Helical" evidence="7">
    <location>
        <begin position="30"/>
        <end position="51"/>
    </location>
</feature>
<dbReference type="InterPro" id="IPR004263">
    <property type="entry name" value="Exostosin"/>
</dbReference>
<dbReference type="AlphaFoldDB" id="A0A6A1VVK6"/>
<keyword evidence="7" id="KW-0812">Transmembrane</keyword>
<keyword evidence="10" id="KW-1185">Reference proteome</keyword>
<dbReference type="PANTHER" id="PTHR11062">
    <property type="entry name" value="EXOSTOSIN HEPARAN SULFATE GLYCOSYLTRANSFERASE -RELATED"/>
    <property type="match status" value="1"/>
</dbReference>
<feature type="region of interest" description="Disordered" evidence="6">
    <location>
        <begin position="104"/>
        <end position="149"/>
    </location>
</feature>
<evidence type="ECO:0000256" key="7">
    <source>
        <dbReference type="SAM" id="Phobius"/>
    </source>
</evidence>
<evidence type="ECO:0000313" key="9">
    <source>
        <dbReference type="EMBL" id="KAB1216992.1"/>
    </source>
</evidence>
<feature type="domain" description="Exostosin GT47" evidence="8">
    <location>
        <begin position="210"/>
        <end position="493"/>
    </location>
</feature>
<evidence type="ECO:0000256" key="6">
    <source>
        <dbReference type="SAM" id="MobiDB-lite"/>
    </source>
</evidence>
<comment type="similarity">
    <text evidence="2">Belongs to the glycosyltransferase 47 family.</text>
</comment>
<evidence type="ECO:0000256" key="5">
    <source>
        <dbReference type="ARBA" id="ARBA00023034"/>
    </source>
</evidence>
<keyword evidence="7" id="KW-0472">Membrane</keyword>
<dbReference type="InterPro" id="IPR040911">
    <property type="entry name" value="Exostosin_GT47"/>
</dbReference>
<sequence length="545" mass="63195">MKKSLWRIGIILMKELIRRCVRCRVDRKKICYVGAILTIVGLVFQMFSFPYSLNVWFLTPPVTISSYVSFNGTISLNEVLSEARAEQIQLVAAAPIVSANSSTKLIQPMPDEPKRVMSPVRRKSKPTRKKKNVKVGGKSEVLPPPPPPRKTMPSCFQRHIWSFSPNEALVYAKKEIEHAPVVVDDPDLFIPLFQNVSVFKRSYELMEMILKVFIYPDGARPIFHQPHLRGIYASEGWFMKLMEANRQFVTRDPEKAHLFYLPYSARQLERALYVPESHNMKPLSIFLRDYVNLIAAKYLFWNRTHGADHFLVACHDWGPYTVTEHEELTKNTIKALCNADRSEGIFVAGKDVSLPETTVRTPRRPLRNVGGNRVSKRPILAFFAGNMHGRVRPTLLKYWSDKDEDMKIYGPLPTKVSRKMSYVQHMKNSRYCICPMGYEVNSPRIVEAIYYECVPVIIADNFVLPFSEVLDWSAFSVVVAEKDIPKLKEILTAIPLRRYLKMQINVKMVQKHFLWNPRPIRYDLFHMILYSIWFNRLNQIQIPNS</sequence>
<keyword evidence="5" id="KW-0333">Golgi apparatus</keyword>
<comment type="caution">
    <text evidence="9">The sequence shown here is derived from an EMBL/GenBank/DDBJ whole genome shotgun (WGS) entry which is preliminary data.</text>
</comment>
<evidence type="ECO:0000256" key="2">
    <source>
        <dbReference type="ARBA" id="ARBA00010271"/>
    </source>
</evidence>
<keyword evidence="4" id="KW-0735">Signal-anchor</keyword>
<dbReference type="Proteomes" id="UP000516437">
    <property type="component" value="Chromosome 4"/>
</dbReference>
<dbReference type="Pfam" id="PF03016">
    <property type="entry name" value="Exostosin_GT47"/>
    <property type="match status" value="1"/>
</dbReference>
<evidence type="ECO:0000256" key="1">
    <source>
        <dbReference type="ARBA" id="ARBA00004323"/>
    </source>
</evidence>
<evidence type="ECO:0000259" key="8">
    <source>
        <dbReference type="Pfam" id="PF03016"/>
    </source>
</evidence>
<organism evidence="9 10">
    <name type="scientific">Morella rubra</name>
    <name type="common">Chinese bayberry</name>
    <dbReference type="NCBI Taxonomy" id="262757"/>
    <lineage>
        <taxon>Eukaryota</taxon>
        <taxon>Viridiplantae</taxon>
        <taxon>Streptophyta</taxon>
        <taxon>Embryophyta</taxon>
        <taxon>Tracheophyta</taxon>
        <taxon>Spermatophyta</taxon>
        <taxon>Magnoliopsida</taxon>
        <taxon>eudicotyledons</taxon>
        <taxon>Gunneridae</taxon>
        <taxon>Pentapetalae</taxon>
        <taxon>rosids</taxon>
        <taxon>fabids</taxon>
        <taxon>Fagales</taxon>
        <taxon>Myricaceae</taxon>
        <taxon>Morella</taxon>
    </lineage>
</organism>
<proteinExistence type="inferred from homology"/>
<evidence type="ECO:0000313" key="10">
    <source>
        <dbReference type="Proteomes" id="UP000516437"/>
    </source>
</evidence>
<evidence type="ECO:0000256" key="3">
    <source>
        <dbReference type="ARBA" id="ARBA00022676"/>
    </source>
</evidence>
<dbReference type="EMBL" id="RXIC02000022">
    <property type="protein sequence ID" value="KAB1216992.1"/>
    <property type="molecule type" value="Genomic_DNA"/>
</dbReference>
<name>A0A6A1VVK6_9ROSI</name>